<dbReference type="PANTHER" id="PTHR33221:SF4">
    <property type="entry name" value="HTH-TYPE TRANSCRIPTIONAL REPRESSOR NSRR"/>
    <property type="match status" value="1"/>
</dbReference>
<accession>A0A484P3L7</accession>
<dbReference type="EMBL" id="CAADIF010000001">
    <property type="protein sequence ID" value="VFR57704.1"/>
    <property type="molecule type" value="Genomic_DNA"/>
</dbReference>
<dbReference type="SUPFAM" id="SSF46785">
    <property type="entry name" value="Winged helix' DNA-binding domain"/>
    <property type="match status" value="1"/>
</dbReference>
<dbReference type="EMBL" id="CAADHZ010000003">
    <property type="protein sequence ID" value="VFR19349.1"/>
    <property type="molecule type" value="Genomic_DNA"/>
</dbReference>
<dbReference type="Pfam" id="PF02082">
    <property type="entry name" value="Rrf2"/>
    <property type="match status" value="1"/>
</dbReference>
<dbReference type="AlphaFoldDB" id="A0A484P3L7"/>
<dbReference type="EMBL" id="CAADIA010000009">
    <property type="protein sequence ID" value="VFR36064.1"/>
    <property type="molecule type" value="Genomic_DNA"/>
</dbReference>
<evidence type="ECO:0000313" key="2">
    <source>
        <dbReference type="EMBL" id="VFR19349.1"/>
    </source>
</evidence>
<dbReference type="InterPro" id="IPR036390">
    <property type="entry name" value="WH_DNA-bd_sf"/>
</dbReference>
<dbReference type="PROSITE" id="PS01332">
    <property type="entry name" value="HTH_RRF2_1"/>
    <property type="match status" value="1"/>
</dbReference>
<dbReference type="GO" id="GO:0003677">
    <property type="term" value="F:DNA binding"/>
    <property type="evidence" value="ECO:0007669"/>
    <property type="project" value="UniProtKB-KW"/>
</dbReference>
<protein>
    <submittedName>
        <fullName evidence="2">Nitrite-sensitive transcriptional repressor NsrR</fullName>
    </submittedName>
</protein>
<dbReference type="InterPro" id="IPR036388">
    <property type="entry name" value="WH-like_DNA-bd_sf"/>
</dbReference>
<dbReference type="InterPro" id="IPR030489">
    <property type="entry name" value="TR_Rrf2-type_CS"/>
</dbReference>
<organism evidence="2">
    <name type="scientific">plant metagenome</name>
    <dbReference type="NCBI Taxonomy" id="1297885"/>
    <lineage>
        <taxon>unclassified sequences</taxon>
        <taxon>metagenomes</taxon>
        <taxon>organismal metagenomes</taxon>
    </lineage>
</organism>
<dbReference type="EMBL" id="CAADIB010000009">
    <property type="protein sequence ID" value="VFR28753.1"/>
    <property type="molecule type" value="Genomic_DNA"/>
</dbReference>
<sequence length="162" mass="17711">MKLTDYTDYSLRVLIYVAVHPDELVTIQHIADAFDIPKNHLVKVVQHLGQVGYLQTIRGRSGGIRLGRPAADINIGEVIRGTEPDFGMVECFQADNRCVITRACGLKGVLHEALQAYFDVLDGYTLADIVQKPGTLHRMLGLPGTAPITLPPRLAAGRAKPN</sequence>
<name>A0A484P3L7_9ZZZZ</name>
<evidence type="ECO:0000313" key="3">
    <source>
        <dbReference type="EMBL" id="VFR28753.1"/>
    </source>
</evidence>
<dbReference type="PROSITE" id="PS51197">
    <property type="entry name" value="HTH_RRF2_2"/>
    <property type="match status" value="1"/>
</dbReference>
<dbReference type="Gene3D" id="1.10.10.10">
    <property type="entry name" value="Winged helix-like DNA-binding domain superfamily/Winged helix DNA-binding domain"/>
    <property type="match status" value="1"/>
</dbReference>
<reference evidence="2" key="1">
    <citation type="submission" date="2019-03" db="EMBL/GenBank/DDBJ databases">
        <authorList>
            <person name="Danneels B."/>
        </authorList>
    </citation>
    <scope>NUCLEOTIDE SEQUENCE</scope>
</reference>
<dbReference type="PANTHER" id="PTHR33221">
    <property type="entry name" value="WINGED HELIX-TURN-HELIX TRANSCRIPTIONAL REGULATOR, RRF2 FAMILY"/>
    <property type="match status" value="1"/>
</dbReference>
<dbReference type="GO" id="GO:0003700">
    <property type="term" value="F:DNA-binding transcription factor activity"/>
    <property type="evidence" value="ECO:0007669"/>
    <property type="project" value="TreeGrafter"/>
</dbReference>
<evidence type="ECO:0000256" key="1">
    <source>
        <dbReference type="ARBA" id="ARBA00023125"/>
    </source>
</evidence>
<gene>
    <name evidence="2" type="ORF">ANDO1_3771</name>
    <name evidence="3" type="ORF">ANDO2_3676</name>
    <name evidence="4" type="ORF">ANK1_3585</name>
    <name evidence="5" type="ORF">ANK2_3586</name>
</gene>
<proteinExistence type="predicted"/>
<evidence type="ECO:0000313" key="5">
    <source>
        <dbReference type="EMBL" id="VFR57704.1"/>
    </source>
</evidence>
<dbReference type="InterPro" id="IPR000944">
    <property type="entry name" value="Tscrpt_reg_Rrf2"/>
</dbReference>
<dbReference type="NCBIfam" id="TIGR00738">
    <property type="entry name" value="rrf2_super"/>
    <property type="match status" value="1"/>
</dbReference>
<dbReference type="GO" id="GO:0005829">
    <property type="term" value="C:cytosol"/>
    <property type="evidence" value="ECO:0007669"/>
    <property type="project" value="TreeGrafter"/>
</dbReference>
<evidence type="ECO:0000313" key="4">
    <source>
        <dbReference type="EMBL" id="VFR36064.1"/>
    </source>
</evidence>
<keyword evidence="1" id="KW-0238">DNA-binding</keyword>